<evidence type="ECO:0000256" key="1">
    <source>
        <dbReference type="ARBA" id="ARBA00004496"/>
    </source>
</evidence>
<reference evidence="8 9" key="1">
    <citation type="journal article" date="2021" name="Cell">
        <title>Tracing the genetic footprints of vertebrate landing in non-teleost ray-finned fishes.</title>
        <authorList>
            <person name="Bi X."/>
            <person name="Wang K."/>
            <person name="Yang L."/>
            <person name="Pan H."/>
            <person name="Jiang H."/>
            <person name="Wei Q."/>
            <person name="Fang M."/>
            <person name="Yu H."/>
            <person name="Zhu C."/>
            <person name="Cai Y."/>
            <person name="He Y."/>
            <person name="Gan X."/>
            <person name="Zeng H."/>
            <person name="Yu D."/>
            <person name="Zhu Y."/>
            <person name="Jiang H."/>
            <person name="Qiu Q."/>
            <person name="Yang H."/>
            <person name="Zhang Y.E."/>
            <person name="Wang W."/>
            <person name="Zhu M."/>
            <person name="He S."/>
            <person name="Zhang G."/>
        </authorList>
    </citation>
    <scope>NUCLEOTIDE SEQUENCE [LARGE SCALE GENOMIC DNA]</scope>
    <source>
        <strain evidence="8">Bchr_013</strain>
    </source>
</reference>
<comment type="subcellular location">
    <subcellularLocation>
        <location evidence="1">Cytoplasm</location>
    </subcellularLocation>
</comment>
<feature type="non-terminal residue" evidence="8">
    <location>
        <position position="264"/>
    </location>
</feature>
<evidence type="ECO:0000256" key="5">
    <source>
        <dbReference type="ARBA" id="ARBA00022603"/>
    </source>
</evidence>
<dbReference type="GO" id="GO:0032259">
    <property type="term" value="P:methylation"/>
    <property type="evidence" value="ECO:0007669"/>
    <property type="project" value="UniProtKB-KW"/>
</dbReference>
<dbReference type="CDD" id="cd02440">
    <property type="entry name" value="AdoMet_MTases"/>
    <property type="match status" value="1"/>
</dbReference>
<keyword evidence="7" id="KW-0949">S-adenosyl-L-methionine</keyword>
<dbReference type="PANTHER" id="PTHR11579">
    <property type="entry name" value="PROTEIN-L-ISOASPARTATE O-METHYLTRANSFERASE"/>
    <property type="match status" value="1"/>
</dbReference>
<dbReference type="GO" id="GO:0004719">
    <property type="term" value="F:protein-L-isoaspartate (D-aspartate) O-methyltransferase activity"/>
    <property type="evidence" value="ECO:0007669"/>
    <property type="project" value="UniProtKB-EC"/>
</dbReference>
<dbReference type="EC" id="2.1.1.77" evidence="3"/>
<dbReference type="GO" id="GO:0005737">
    <property type="term" value="C:cytoplasm"/>
    <property type="evidence" value="ECO:0007669"/>
    <property type="project" value="UniProtKB-SubCell"/>
</dbReference>
<evidence type="ECO:0000256" key="7">
    <source>
        <dbReference type="ARBA" id="ARBA00022691"/>
    </source>
</evidence>
<feature type="non-terminal residue" evidence="8">
    <location>
        <position position="1"/>
    </location>
</feature>
<keyword evidence="4" id="KW-0963">Cytoplasm</keyword>
<comment type="caution">
    <text evidence="8">The sequence shown here is derived from an EMBL/GenBank/DDBJ whole genome shotgun (WGS) entry which is preliminary data.</text>
</comment>
<keyword evidence="9" id="KW-1185">Reference proteome</keyword>
<evidence type="ECO:0000256" key="2">
    <source>
        <dbReference type="ARBA" id="ARBA00005369"/>
    </source>
</evidence>
<gene>
    <name evidence="8" type="primary">Pcmt1_1</name>
    <name evidence="8" type="ORF">GTO96_0012034</name>
</gene>
<keyword evidence="5 8" id="KW-0489">Methyltransferase</keyword>
<protein>
    <recommendedName>
        <fullName evidence="3">protein-L-isoaspartate(D-aspartate) O-methyltransferase</fullName>
        <ecNumber evidence="3">2.1.1.77</ecNumber>
    </recommendedName>
</protein>
<dbReference type="SUPFAM" id="SSF53335">
    <property type="entry name" value="S-adenosyl-L-methionine-dependent methyltransferases"/>
    <property type="match status" value="1"/>
</dbReference>
<dbReference type="EMBL" id="JAATIS010008546">
    <property type="protein sequence ID" value="KAG2457682.1"/>
    <property type="molecule type" value="Genomic_DNA"/>
</dbReference>
<dbReference type="InterPro" id="IPR000682">
    <property type="entry name" value="PCMT"/>
</dbReference>
<dbReference type="AlphaFoldDB" id="A0A8X7WZC1"/>
<dbReference type="Pfam" id="PF01135">
    <property type="entry name" value="PCMT"/>
    <property type="match status" value="1"/>
</dbReference>
<keyword evidence="6" id="KW-0808">Transferase</keyword>
<accession>A0A8X7WZC1</accession>
<sequence length="264" mass="29227">MGTIKTERAFNILMATNRRHYTKTNPYQDWPQNIVPFLGIHVCLNLSSMVLSFHAYSLDALNDKLIEGATVLDVGSGSGYLTSCFARMVGPAGRVIGIEHIPELVEQSIANINSDDPTLLTGGRIQFFVSDGRLGYPAAAPYDVIYVGASTVEVPKTLLSQLKPGGRMVLPVGKYGDIQYYEQLDKQEDGTVVIKKMMRVQFIPLTDEAAQMQSPEVLGFHPHDYLVLPGYMERVSPQVLQQLPLAAPNWAEKLNSKSQDALWE</sequence>
<evidence type="ECO:0000256" key="6">
    <source>
        <dbReference type="ARBA" id="ARBA00022679"/>
    </source>
</evidence>
<comment type="similarity">
    <text evidence="2">Belongs to the methyltransferase superfamily. L-isoaspartyl/D-aspartyl protein methyltransferase family.</text>
</comment>
<organism evidence="8 9">
    <name type="scientific">Polypterus senegalus</name>
    <name type="common">Senegal bichir</name>
    <dbReference type="NCBI Taxonomy" id="55291"/>
    <lineage>
        <taxon>Eukaryota</taxon>
        <taxon>Metazoa</taxon>
        <taxon>Chordata</taxon>
        <taxon>Craniata</taxon>
        <taxon>Vertebrata</taxon>
        <taxon>Euteleostomi</taxon>
        <taxon>Actinopterygii</taxon>
        <taxon>Polypteriformes</taxon>
        <taxon>Polypteridae</taxon>
        <taxon>Polypterus</taxon>
    </lineage>
</organism>
<evidence type="ECO:0000256" key="3">
    <source>
        <dbReference type="ARBA" id="ARBA00011890"/>
    </source>
</evidence>
<dbReference type="PANTHER" id="PTHR11579:SF0">
    <property type="entry name" value="PROTEIN-L-ISOASPARTATE(D-ASPARTATE) O-METHYLTRANSFERASE"/>
    <property type="match status" value="1"/>
</dbReference>
<evidence type="ECO:0000313" key="8">
    <source>
        <dbReference type="EMBL" id="KAG2457682.1"/>
    </source>
</evidence>
<proteinExistence type="inferred from homology"/>
<evidence type="ECO:0000256" key="4">
    <source>
        <dbReference type="ARBA" id="ARBA00022490"/>
    </source>
</evidence>
<name>A0A8X7WZC1_POLSE</name>
<dbReference type="Proteomes" id="UP000886611">
    <property type="component" value="Unassembled WGS sequence"/>
</dbReference>
<dbReference type="InterPro" id="IPR029063">
    <property type="entry name" value="SAM-dependent_MTases_sf"/>
</dbReference>
<dbReference type="Gene3D" id="3.40.50.150">
    <property type="entry name" value="Vaccinia Virus protein VP39"/>
    <property type="match status" value="1"/>
</dbReference>
<dbReference type="PROSITE" id="PS01279">
    <property type="entry name" value="PCMT"/>
    <property type="match status" value="1"/>
</dbReference>
<evidence type="ECO:0000313" key="9">
    <source>
        <dbReference type="Proteomes" id="UP000886611"/>
    </source>
</evidence>